<sequence>MHLICRGHIYPYIPTVPQPYVKPHALNWRFQSPEETYETGFVPQPYVKPRALNWRYQLAAGL</sequence>
<gene>
    <name evidence="1" type="ORF">NC998_28165</name>
</gene>
<protein>
    <submittedName>
        <fullName evidence="1">Uncharacterized protein</fullName>
    </submittedName>
</protein>
<reference evidence="1 2" key="1">
    <citation type="submission" date="2022-04" db="EMBL/GenBank/DDBJ databases">
        <title>Positive selection, recombination, and allopatry shape intraspecific diversity of widespread and dominant cyanobacteria.</title>
        <authorList>
            <person name="Wei J."/>
            <person name="Shu W."/>
            <person name="Hu C."/>
        </authorList>
    </citation>
    <scope>NUCLEOTIDE SEQUENCE [LARGE SCALE GENOMIC DNA]</scope>
    <source>
        <strain evidence="1 2">GB2-A4</strain>
    </source>
</reference>
<evidence type="ECO:0000313" key="2">
    <source>
        <dbReference type="Proteomes" id="UP001464891"/>
    </source>
</evidence>
<keyword evidence="2" id="KW-1185">Reference proteome</keyword>
<proteinExistence type="predicted"/>
<accession>A0ABV0JGT5</accession>
<evidence type="ECO:0000313" key="1">
    <source>
        <dbReference type="EMBL" id="MEP0820961.1"/>
    </source>
</evidence>
<name>A0ABV0JGT5_9CYAN</name>
<dbReference type="RefSeq" id="WP_190443511.1">
    <property type="nucleotide sequence ID" value="NZ_JAMPKM010000054.1"/>
</dbReference>
<dbReference type="Proteomes" id="UP001464891">
    <property type="component" value="Unassembled WGS sequence"/>
</dbReference>
<organism evidence="1 2">
    <name type="scientific">Trichocoleus desertorum GB2-A4</name>
    <dbReference type="NCBI Taxonomy" id="2933944"/>
    <lineage>
        <taxon>Bacteria</taxon>
        <taxon>Bacillati</taxon>
        <taxon>Cyanobacteriota</taxon>
        <taxon>Cyanophyceae</taxon>
        <taxon>Leptolyngbyales</taxon>
        <taxon>Trichocoleusaceae</taxon>
        <taxon>Trichocoleus</taxon>
    </lineage>
</organism>
<dbReference type="EMBL" id="JAMPKM010000054">
    <property type="protein sequence ID" value="MEP0820961.1"/>
    <property type="molecule type" value="Genomic_DNA"/>
</dbReference>
<comment type="caution">
    <text evidence="1">The sequence shown here is derived from an EMBL/GenBank/DDBJ whole genome shotgun (WGS) entry which is preliminary data.</text>
</comment>